<protein>
    <submittedName>
        <fullName evidence="2">Replication initiator protein</fullName>
    </submittedName>
</protein>
<accession>A0A976N276</accession>
<dbReference type="EMBL" id="OM869547">
    <property type="protein sequence ID" value="UPW41133.1"/>
    <property type="molecule type" value="Genomic_DNA"/>
</dbReference>
<feature type="domain" description="Replication-associated protein ORF2/G2P" evidence="1">
    <location>
        <begin position="120"/>
        <end position="272"/>
    </location>
</feature>
<sequence length="394" mass="45896">MACYHPIKRFVYGGHYSKKTGEWVEDAVLYPAYIRHRFGVVDWNNSRPDLRLHEVHFLARDGYKGNWLPWFDTTPPVADEVLSGPDVVRCGKCIGCRMDRSQDWANRLLLEKEYYPDDQCYFLTLTYDNHAVPRVYTPDPETGEALPVLTLRRSDIQAFVKRLRKRLDPDRIRVFYCGEYGPQTMRPHYHMIVFGLRLNDLVPYGQGEAGFMYYQSNFLTSVWADRKAPTRHGSVTPLAADPDYFCTPKGRLLVSPASWNTFAYVARYTVKKLYGAQARAYDVLGIEPPFLGMSTDPGIGKQWFLDHPDVMDFEYICVKTPQGGKKFRPPHYYDTLYDAEEPEKMEDIKEARKRLAEQIRRAKEVQTSLTYGELLELSERQFRDRIKPLKRSVL</sequence>
<organism evidence="2">
    <name type="scientific">Sigmofec virus UA08Rod_5433</name>
    <dbReference type="NCBI Taxonomy" id="2929424"/>
    <lineage>
        <taxon>Viruses</taxon>
        <taxon>Monodnaviria</taxon>
        <taxon>Sangervirae</taxon>
        <taxon>Phixviricota</taxon>
        <taxon>Malgrandaviricetes</taxon>
        <taxon>Petitvirales</taxon>
        <taxon>Microviridae</taxon>
    </lineage>
</organism>
<evidence type="ECO:0000313" key="2">
    <source>
        <dbReference type="EMBL" id="UPW41133.1"/>
    </source>
</evidence>
<dbReference type="Pfam" id="PF23343">
    <property type="entry name" value="REP_ORF2-G2P"/>
    <property type="match status" value="1"/>
</dbReference>
<name>A0A976N276_9VIRU</name>
<dbReference type="InterPro" id="IPR056906">
    <property type="entry name" value="ORF2/G2P_dom"/>
</dbReference>
<evidence type="ECO:0000259" key="1">
    <source>
        <dbReference type="Pfam" id="PF23343"/>
    </source>
</evidence>
<reference evidence="2" key="1">
    <citation type="submission" date="2022-02" db="EMBL/GenBank/DDBJ databases">
        <title>Towards deciphering the DNA virus diversity associated with rodent species in the families Cricetidae and Heteromyidae.</title>
        <authorList>
            <person name="Lund M."/>
            <person name="Larsen B.B."/>
            <person name="Gryseels S."/>
            <person name="Kraberger S."/>
            <person name="Rowsey D.M."/>
            <person name="Steger L."/>
            <person name="Yule K.M."/>
            <person name="Upham N.S."/>
            <person name="Worobey M."/>
            <person name="Van Doorslaer K."/>
            <person name="Varsani A."/>
        </authorList>
    </citation>
    <scope>NUCLEOTIDE SEQUENCE</scope>
    <source>
        <strain evidence="2">UA08Rod_5433</strain>
    </source>
</reference>
<proteinExistence type="predicted"/>